<gene>
    <name evidence="1" type="ORF">J1TS3_37090</name>
</gene>
<sequence>MKINLEQDFFDYIKEWEDDEFIAMIPVRFITRGISGGNYYIFTYINFILNKIEMTPVVDEGFGIESSGFDLHIHEERILKSFISEFLGIKTIDTMNALNTSYPYEASS</sequence>
<protein>
    <submittedName>
        <fullName evidence="1">Uncharacterized protein</fullName>
    </submittedName>
</protein>
<accession>A0ABQ4KBM9</accession>
<organism evidence="1 2">
    <name type="scientific">Siminovitchia fordii</name>
    <dbReference type="NCBI Taxonomy" id="254759"/>
    <lineage>
        <taxon>Bacteria</taxon>
        <taxon>Bacillati</taxon>
        <taxon>Bacillota</taxon>
        <taxon>Bacilli</taxon>
        <taxon>Bacillales</taxon>
        <taxon>Bacillaceae</taxon>
        <taxon>Siminovitchia</taxon>
    </lineage>
</organism>
<reference evidence="1 2" key="1">
    <citation type="submission" date="2021-03" db="EMBL/GenBank/DDBJ databases">
        <title>Antimicrobial resistance genes in bacteria isolated from Japanese honey, and their potential for conferring macrolide and lincosamide resistance in the American foulbrood pathogen Paenibacillus larvae.</title>
        <authorList>
            <person name="Okamoto M."/>
            <person name="Kumagai M."/>
            <person name="Kanamori H."/>
            <person name="Takamatsu D."/>
        </authorList>
    </citation>
    <scope>NUCLEOTIDE SEQUENCE [LARGE SCALE GENOMIC DNA]</scope>
    <source>
        <strain evidence="1 2">J1TS3</strain>
    </source>
</reference>
<evidence type="ECO:0000313" key="2">
    <source>
        <dbReference type="Proteomes" id="UP000680279"/>
    </source>
</evidence>
<evidence type="ECO:0000313" key="1">
    <source>
        <dbReference type="EMBL" id="GIN22575.1"/>
    </source>
</evidence>
<comment type="caution">
    <text evidence="1">The sequence shown here is derived from an EMBL/GenBank/DDBJ whole genome shotgun (WGS) entry which is preliminary data.</text>
</comment>
<keyword evidence="2" id="KW-1185">Reference proteome</keyword>
<dbReference type="EMBL" id="BOQT01000018">
    <property type="protein sequence ID" value="GIN22575.1"/>
    <property type="molecule type" value="Genomic_DNA"/>
</dbReference>
<proteinExistence type="predicted"/>
<dbReference type="Proteomes" id="UP000680279">
    <property type="component" value="Unassembled WGS sequence"/>
</dbReference>
<name>A0ABQ4KBM9_9BACI</name>
<dbReference type="RefSeq" id="WP_212963693.1">
    <property type="nucleotide sequence ID" value="NZ_BOQT01000018.1"/>
</dbReference>